<dbReference type="OrthoDB" id="431825at2759"/>
<dbReference type="GO" id="GO:0005730">
    <property type="term" value="C:nucleolus"/>
    <property type="evidence" value="ECO:0007669"/>
    <property type="project" value="UniProtKB-SubCell"/>
</dbReference>
<evidence type="ECO:0000259" key="6">
    <source>
        <dbReference type="Pfam" id="PF08159"/>
    </source>
</evidence>
<comment type="similarity">
    <text evidence="2">Belongs to the ESF1 family.</text>
</comment>
<gene>
    <name evidence="8" type="ORF">BDY21DRAFT_282910</name>
</gene>
<dbReference type="EMBL" id="MU001676">
    <property type="protein sequence ID" value="KAF2459159.1"/>
    <property type="molecule type" value="Genomic_DNA"/>
</dbReference>
<feature type="compositionally biased region" description="Basic and acidic residues" evidence="5">
    <location>
        <begin position="565"/>
        <end position="597"/>
    </location>
</feature>
<dbReference type="GO" id="GO:0003723">
    <property type="term" value="F:RNA binding"/>
    <property type="evidence" value="ECO:0007669"/>
    <property type="project" value="TreeGrafter"/>
</dbReference>
<dbReference type="GO" id="GO:0006364">
    <property type="term" value="P:rRNA processing"/>
    <property type="evidence" value="ECO:0007669"/>
    <property type="project" value="InterPro"/>
</dbReference>
<dbReference type="PANTHER" id="PTHR12202:SF0">
    <property type="entry name" value="ESF1 HOMOLOG"/>
    <property type="match status" value="1"/>
</dbReference>
<dbReference type="Pfam" id="PF08159">
    <property type="entry name" value="NUC153"/>
    <property type="match status" value="1"/>
</dbReference>
<feature type="region of interest" description="Disordered" evidence="5">
    <location>
        <begin position="74"/>
        <end position="181"/>
    </location>
</feature>
<evidence type="ECO:0000256" key="5">
    <source>
        <dbReference type="SAM" id="MobiDB-lite"/>
    </source>
</evidence>
<sequence>MPPKQKAPKGRASNSKTSNIISDPRFANIHTDPRFRLPSRKQTRVKLDKRFARMLEDEDFSRKATIDRYGRKIGKEQGRKELERLYRVGDEDEDEEAKEEKVGRDEAEEESDEPDDDDVVQRELRRVDRAYDPAREGGFSTSEDEASSSEEDGEDESEAATEDADMVTLAAPGPAPREADVPLGDVSARLAAVNLDWDNIGAVDLLAVAQSFAPPDGAVLSVAVYPSDFGRERLEREEVEGPPREIFGQDKGEKNDRNGAGSESEDEDDGADEQDVQGAEDYSSTALRAYQLSRLRYYYAVITCSSASCAKALYDAMDGREYLSSANFFDLRFVPDSVSLKEDTPRDVCEKGQVPEGYRPNEFITDALQHSSVKLTWDADDMRRKEVQKRAFKAARGEEVEEDLRAYLGSSDSGDDEKDHGVQNSGHGRTEKNAPPDGKKQAKASALRAMLGLSADPQPQSKRKGEKDIGDMQITFSSALANYDGDKKKSVFENEPEETTIQKYVRKERERKARRRERARARRPGLDAGKEFRKHDALTEPDGPGSDADPFDDPFFTDPVGASRAAEKAARKAEQARRRDEEAAHKKKRETERKELELLMGEDVDASGTGVEEGAARHFDMREVMKAEKERRRRGKKGKKGGKEGQQHEDKKEGEKRDGFKINVKDPRFARLYDSHEFAIDPTNPRFRETEAMRELLEEGRRKRKVVEEREGVDKMDGRGEEKSKKAKVGERTGTTAADGDNLKRLVEKVKGGTR</sequence>
<dbReference type="Pfam" id="PF25121">
    <property type="entry name" value="RRM_ESF1"/>
    <property type="match status" value="1"/>
</dbReference>
<proteinExistence type="inferred from homology"/>
<feature type="compositionally biased region" description="Acidic residues" evidence="5">
    <location>
        <begin position="106"/>
        <end position="118"/>
    </location>
</feature>
<protein>
    <submittedName>
        <fullName evidence="8">Uncharacterized protein</fullName>
    </submittedName>
</protein>
<feature type="compositionally biased region" description="Acidic residues" evidence="5">
    <location>
        <begin position="263"/>
        <end position="275"/>
    </location>
</feature>
<feature type="compositionally biased region" description="Basic and acidic residues" evidence="5">
    <location>
        <begin position="614"/>
        <end position="630"/>
    </location>
</feature>
<dbReference type="PANTHER" id="PTHR12202">
    <property type="entry name" value="ESF1 HOMOLOG"/>
    <property type="match status" value="1"/>
</dbReference>
<dbReference type="Proteomes" id="UP000799766">
    <property type="component" value="Unassembled WGS sequence"/>
</dbReference>
<dbReference type="InterPro" id="IPR039754">
    <property type="entry name" value="Esf1"/>
</dbReference>
<feature type="compositionally biased region" description="Basic and acidic residues" evidence="5">
    <location>
        <begin position="428"/>
        <end position="440"/>
    </location>
</feature>
<keyword evidence="4" id="KW-0539">Nucleus</keyword>
<reference evidence="8" key="1">
    <citation type="journal article" date="2020" name="Stud. Mycol.">
        <title>101 Dothideomycetes genomes: a test case for predicting lifestyles and emergence of pathogens.</title>
        <authorList>
            <person name="Haridas S."/>
            <person name="Albert R."/>
            <person name="Binder M."/>
            <person name="Bloem J."/>
            <person name="Labutti K."/>
            <person name="Salamov A."/>
            <person name="Andreopoulos B."/>
            <person name="Baker S."/>
            <person name="Barry K."/>
            <person name="Bills G."/>
            <person name="Bluhm B."/>
            <person name="Cannon C."/>
            <person name="Castanera R."/>
            <person name="Culley D."/>
            <person name="Daum C."/>
            <person name="Ezra D."/>
            <person name="Gonzalez J."/>
            <person name="Henrissat B."/>
            <person name="Kuo A."/>
            <person name="Liang C."/>
            <person name="Lipzen A."/>
            <person name="Lutzoni F."/>
            <person name="Magnuson J."/>
            <person name="Mondo S."/>
            <person name="Nolan M."/>
            <person name="Ohm R."/>
            <person name="Pangilinan J."/>
            <person name="Park H.-J."/>
            <person name="Ramirez L."/>
            <person name="Alfaro M."/>
            <person name="Sun H."/>
            <person name="Tritt A."/>
            <person name="Yoshinaga Y."/>
            <person name="Zwiers L.-H."/>
            <person name="Turgeon B."/>
            <person name="Goodwin S."/>
            <person name="Spatafora J."/>
            <person name="Crous P."/>
            <person name="Grigoriev I."/>
        </authorList>
    </citation>
    <scope>NUCLEOTIDE SEQUENCE</scope>
    <source>
        <strain evidence="8">ATCC 16933</strain>
    </source>
</reference>
<feature type="domain" description="NUC153" evidence="6">
    <location>
        <begin position="666"/>
        <end position="693"/>
    </location>
</feature>
<evidence type="ECO:0000259" key="7">
    <source>
        <dbReference type="Pfam" id="PF25121"/>
    </source>
</evidence>
<feature type="compositionally biased region" description="Basic and acidic residues" evidence="5">
    <location>
        <begin position="701"/>
        <end position="731"/>
    </location>
</feature>
<feature type="compositionally biased region" description="Basic and acidic residues" evidence="5">
    <location>
        <begin position="74"/>
        <end position="89"/>
    </location>
</feature>
<dbReference type="AlphaFoldDB" id="A0A6A6P5I7"/>
<organism evidence="8 9">
    <name type="scientific">Lineolata rhizophorae</name>
    <dbReference type="NCBI Taxonomy" id="578093"/>
    <lineage>
        <taxon>Eukaryota</taxon>
        <taxon>Fungi</taxon>
        <taxon>Dikarya</taxon>
        <taxon>Ascomycota</taxon>
        <taxon>Pezizomycotina</taxon>
        <taxon>Dothideomycetes</taxon>
        <taxon>Dothideomycetes incertae sedis</taxon>
        <taxon>Lineolatales</taxon>
        <taxon>Lineolataceae</taxon>
        <taxon>Lineolata</taxon>
    </lineage>
</organism>
<feature type="compositionally biased region" description="Acidic residues" evidence="5">
    <location>
        <begin position="142"/>
        <end position="165"/>
    </location>
</feature>
<evidence type="ECO:0000313" key="9">
    <source>
        <dbReference type="Proteomes" id="UP000799766"/>
    </source>
</evidence>
<feature type="region of interest" description="Disordered" evidence="5">
    <location>
        <begin position="233"/>
        <end position="280"/>
    </location>
</feature>
<keyword evidence="3" id="KW-0175">Coiled coil</keyword>
<evidence type="ECO:0000256" key="1">
    <source>
        <dbReference type="ARBA" id="ARBA00004604"/>
    </source>
</evidence>
<evidence type="ECO:0000256" key="2">
    <source>
        <dbReference type="ARBA" id="ARBA00009087"/>
    </source>
</evidence>
<dbReference type="InterPro" id="IPR056750">
    <property type="entry name" value="RRM_ESF1"/>
</dbReference>
<dbReference type="InterPro" id="IPR012580">
    <property type="entry name" value="NUC153"/>
</dbReference>
<feature type="compositionally biased region" description="Basic and acidic residues" evidence="5">
    <location>
        <begin position="641"/>
        <end position="662"/>
    </location>
</feature>
<comment type="subcellular location">
    <subcellularLocation>
        <location evidence="1">Nucleus</location>
        <location evidence="1">Nucleolus</location>
    </subcellularLocation>
</comment>
<feature type="domain" description="ESF1 RRM" evidence="7">
    <location>
        <begin position="188"/>
        <end position="349"/>
    </location>
</feature>
<feature type="compositionally biased region" description="Basic residues" evidence="5">
    <location>
        <begin position="631"/>
        <end position="640"/>
    </location>
</feature>
<accession>A0A6A6P5I7</accession>
<keyword evidence="9" id="KW-1185">Reference proteome</keyword>
<feature type="region of interest" description="Disordered" evidence="5">
    <location>
        <begin position="701"/>
        <end position="755"/>
    </location>
</feature>
<feature type="compositionally biased region" description="Low complexity" evidence="5">
    <location>
        <begin position="541"/>
        <end position="564"/>
    </location>
</feature>
<name>A0A6A6P5I7_9PEZI</name>
<feature type="compositionally biased region" description="Basic and acidic residues" evidence="5">
    <location>
        <begin position="119"/>
        <end position="135"/>
    </location>
</feature>
<evidence type="ECO:0000256" key="4">
    <source>
        <dbReference type="ARBA" id="ARBA00023242"/>
    </source>
</evidence>
<feature type="region of interest" description="Disordered" evidence="5">
    <location>
        <begin position="408"/>
        <end position="662"/>
    </location>
</feature>
<feature type="compositionally biased region" description="Polar residues" evidence="5">
    <location>
        <begin position="12"/>
        <end position="21"/>
    </location>
</feature>
<feature type="compositionally biased region" description="Basic and acidic residues" evidence="5">
    <location>
        <begin position="741"/>
        <end position="755"/>
    </location>
</feature>
<evidence type="ECO:0000256" key="3">
    <source>
        <dbReference type="ARBA" id="ARBA00023054"/>
    </source>
</evidence>
<evidence type="ECO:0000313" key="8">
    <source>
        <dbReference type="EMBL" id="KAF2459159.1"/>
    </source>
</evidence>
<feature type="region of interest" description="Disordered" evidence="5">
    <location>
        <begin position="1"/>
        <end position="41"/>
    </location>
</feature>
<feature type="compositionally biased region" description="Basic and acidic residues" evidence="5">
    <location>
        <begin position="233"/>
        <end position="257"/>
    </location>
</feature>
<feature type="compositionally biased region" description="Basic residues" evidence="5">
    <location>
        <begin position="512"/>
        <end position="523"/>
    </location>
</feature>
<feature type="compositionally biased region" description="Basic and acidic residues" evidence="5">
    <location>
        <begin position="524"/>
        <end position="538"/>
    </location>
</feature>